<protein>
    <recommendedName>
        <fullName evidence="4">Lipoprotein</fullName>
    </recommendedName>
</protein>
<name>A0A0A2G4B0_9PORP</name>
<keyword evidence="1" id="KW-0732">Signal</keyword>
<evidence type="ECO:0000256" key="1">
    <source>
        <dbReference type="SAM" id="SignalP"/>
    </source>
</evidence>
<evidence type="ECO:0000313" key="3">
    <source>
        <dbReference type="Proteomes" id="UP000030134"/>
    </source>
</evidence>
<accession>A0A0A2G4B0</accession>
<dbReference type="PROSITE" id="PS51257">
    <property type="entry name" value="PROKAR_LIPOPROTEIN"/>
    <property type="match status" value="1"/>
</dbReference>
<dbReference type="RefSeq" id="WP_025842434.1">
    <property type="nucleotide sequence ID" value="NZ_JQZW01000008.1"/>
</dbReference>
<feature type="chain" id="PRO_5001999105" description="Lipoprotein" evidence="1">
    <location>
        <begin position="22"/>
        <end position="144"/>
    </location>
</feature>
<evidence type="ECO:0008006" key="4">
    <source>
        <dbReference type="Google" id="ProtNLM"/>
    </source>
</evidence>
<organism evidence="2 3">
    <name type="scientific">Porphyromonas gingivicanis</name>
    <dbReference type="NCBI Taxonomy" id="266762"/>
    <lineage>
        <taxon>Bacteria</taxon>
        <taxon>Pseudomonadati</taxon>
        <taxon>Bacteroidota</taxon>
        <taxon>Bacteroidia</taxon>
        <taxon>Bacteroidales</taxon>
        <taxon>Porphyromonadaceae</taxon>
        <taxon>Porphyromonas</taxon>
    </lineage>
</organism>
<dbReference type="EMBL" id="JQZW01000008">
    <property type="protein sequence ID" value="KGN98081.1"/>
    <property type="molecule type" value="Genomic_DNA"/>
</dbReference>
<proteinExistence type="predicted"/>
<gene>
    <name evidence="2" type="ORF">HQ36_03980</name>
</gene>
<sequence length="144" mass="15873">MKKYFGILLLSSFFVACTSSSNEGTTEGTENLPVVEMQAENVAPATPALGEWKGLVPLASSDEKGQTESEFSLILKENNQCDLIGLGEDRKDVPYTFENGKLMVGESVFEYADGKLYLLNAEGKRYEMENCYILELAPVANLEK</sequence>
<dbReference type="OrthoDB" id="9917451at2"/>
<reference evidence="2 3" key="1">
    <citation type="submission" date="2014-08" db="EMBL/GenBank/DDBJ databases">
        <title>Porphyromonas gingivicanis strain:COT-022_OH1391 Genome sequencing.</title>
        <authorList>
            <person name="Wallis C."/>
            <person name="Deusch O."/>
            <person name="O'Flynn C."/>
            <person name="Davis I."/>
            <person name="Jospin G."/>
            <person name="Darling A.E."/>
            <person name="Coil D.A."/>
            <person name="Alexiev A."/>
            <person name="Horsfall A."/>
            <person name="Kirkwood N."/>
            <person name="Harris S."/>
            <person name="Eisen J.A."/>
        </authorList>
    </citation>
    <scope>NUCLEOTIDE SEQUENCE [LARGE SCALE GENOMIC DNA]</scope>
    <source>
        <strain evidence="3">COT-022 OH1391</strain>
    </source>
</reference>
<feature type="signal peptide" evidence="1">
    <location>
        <begin position="1"/>
        <end position="21"/>
    </location>
</feature>
<evidence type="ECO:0000313" key="2">
    <source>
        <dbReference type="EMBL" id="KGN98081.1"/>
    </source>
</evidence>
<comment type="caution">
    <text evidence="2">The sequence shown here is derived from an EMBL/GenBank/DDBJ whole genome shotgun (WGS) entry which is preliminary data.</text>
</comment>
<keyword evidence="3" id="KW-1185">Reference proteome</keyword>
<dbReference type="Proteomes" id="UP000030134">
    <property type="component" value="Unassembled WGS sequence"/>
</dbReference>
<dbReference type="AlphaFoldDB" id="A0A0A2G4B0"/>